<evidence type="ECO:0000256" key="4">
    <source>
        <dbReference type="SAM" id="SignalP"/>
    </source>
</evidence>
<feature type="domain" description="Beta-lactamase-related" evidence="5">
    <location>
        <begin position="36"/>
        <end position="362"/>
    </location>
</feature>
<dbReference type="PANTHER" id="PTHR46825:SF11">
    <property type="entry name" value="PENICILLIN-BINDING PROTEIN 4"/>
    <property type="match status" value="1"/>
</dbReference>
<dbReference type="Pfam" id="PF00144">
    <property type="entry name" value="Beta-lactamase"/>
    <property type="match status" value="1"/>
</dbReference>
<dbReference type="InterPro" id="IPR012338">
    <property type="entry name" value="Beta-lactam/transpept-like"/>
</dbReference>
<keyword evidence="6" id="KW-0378">Hydrolase</keyword>
<keyword evidence="3" id="KW-1133">Transmembrane helix</keyword>
<gene>
    <name evidence="6" type="ORF">DX927_20645</name>
</gene>
<accession>A0A5M8RIJ2</accession>
<feature type="transmembrane region" description="Helical" evidence="3">
    <location>
        <begin position="431"/>
        <end position="451"/>
    </location>
</feature>
<organism evidence="6 7">
    <name type="scientific">Bacillus swezeyi</name>
    <dbReference type="NCBI Taxonomy" id="1925020"/>
    <lineage>
        <taxon>Bacteria</taxon>
        <taxon>Bacillati</taxon>
        <taxon>Bacillota</taxon>
        <taxon>Bacilli</taxon>
        <taxon>Bacillales</taxon>
        <taxon>Bacillaceae</taxon>
        <taxon>Bacillus</taxon>
    </lineage>
</organism>
<feature type="signal peptide" evidence="4">
    <location>
        <begin position="1"/>
        <end position="24"/>
    </location>
</feature>
<reference evidence="6 7" key="1">
    <citation type="submission" date="2018-08" db="EMBL/GenBank/DDBJ databases">
        <title>Bacillus phenotypic plasticity.</title>
        <authorList>
            <person name="Hurtado E."/>
        </authorList>
    </citation>
    <scope>NUCLEOTIDE SEQUENCE [LARGE SCALE GENOMIC DNA]</scope>
    <source>
        <strain evidence="6 7">427</strain>
    </source>
</reference>
<feature type="transmembrane region" description="Helical" evidence="3">
    <location>
        <begin position="389"/>
        <end position="411"/>
    </location>
</feature>
<dbReference type="InterPro" id="IPR001466">
    <property type="entry name" value="Beta-lactam-related"/>
</dbReference>
<evidence type="ECO:0000256" key="2">
    <source>
        <dbReference type="ARBA" id="ARBA00023136"/>
    </source>
</evidence>
<evidence type="ECO:0000313" key="7">
    <source>
        <dbReference type="Proteomes" id="UP000324326"/>
    </source>
</evidence>
<dbReference type="PANTHER" id="PTHR46825">
    <property type="entry name" value="D-ALANYL-D-ALANINE-CARBOXYPEPTIDASE/ENDOPEPTIDASE AMPH"/>
    <property type="match status" value="1"/>
</dbReference>
<name>A0A5M8RIJ2_9BACI</name>
<dbReference type="RefSeq" id="WP_148958395.1">
    <property type="nucleotide sequence ID" value="NZ_QSND01000005.1"/>
</dbReference>
<dbReference type="Gene3D" id="3.40.710.10">
    <property type="entry name" value="DD-peptidase/beta-lactamase superfamily"/>
    <property type="match status" value="1"/>
</dbReference>
<feature type="transmembrane region" description="Helical" evidence="3">
    <location>
        <begin position="471"/>
        <end position="492"/>
    </location>
</feature>
<dbReference type="GO" id="GO:0016020">
    <property type="term" value="C:membrane"/>
    <property type="evidence" value="ECO:0007669"/>
    <property type="project" value="UniProtKB-SubCell"/>
</dbReference>
<evidence type="ECO:0000313" key="6">
    <source>
        <dbReference type="EMBL" id="KAA6447671.1"/>
    </source>
</evidence>
<dbReference type="GO" id="GO:0016787">
    <property type="term" value="F:hydrolase activity"/>
    <property type="evidence" value="ECO:0007669"/>
    <property type="project" value="UniProtKB-KW"/>
</dbReference>
<evidence type="ECO:0000259" key="5">
    <source>
        <dbReference type="Pfam" id="PF00144"/>
    </source>
</evidence>
<feature type="chain" id="PRO_5024446565" evidence="4">
    <location>
        <begin position="25"/>
        <end position="509"/>
    </location>
</feature>
<keyword evidence="3" id="KW-0812">Transmembrane</keyword>
<dbReference type="AlphaFoldDB" id="A0A5M8RIJ2"/>
<dbReference type="SUPFAM" id="SSF56601">
    <property type="entry name" value="beta-lactamase/transpeptidase-like"/>
    <property type="match status" value="1"/>
</dbReference>
<keyword evidence="2 3" id="KW-0472">Membrane</keyword>
<evidence type="ECO:0000256" key="3">
    <source>
        <dbReference type="SAM" id="Phobius"/>
    </source>
</evidence>
<keyword evidence="4" id="KW-0732">Signal</keyword>
<protein>
    <submittedName>
        <fullName evidence="6">Class A beta-lactamase-related serine hydrolase</fullName>
    </submittedName>
</protein>
<evidence type="ECO:0000256" key="1">
    <source>
        <dbReference type="ARBA" id="ARBA00004370"/>
    </source>
</evidence>
<comment type="caution">
    <text evidence="6">The sequence shown here is derived from an EMBL/GenBank/DDBJ whole genome shotgun (WGS) entry which is preliminary data.</text>
</comment>
<dbReference type="Proteomes" id="UP000324326">
    <property type="component" value="Unassembled WGS sequence"/>
</dbReference>
<sequence length="509" mass="56763">MRNASLKILTAACLGLLVVFMALAGSERAETSDRQLEELIEKKMEAGGIPGLTAVAVKGNQVILNKGFGYADSGHSRPVTSSTLFEMGSTSKAFTALGVLELVRSGKVNLQAPVSQYIKGFYALYHGEKQEITVEQLMYHTSGIPFLSIADIQAGSEKDALRRTAEGMKGIELSHMPGTEFEYATINYDVLGYIIEKVSGQPYEQYMEEHIFHPLGLSHTYAGRQALNGEELSEGFKIGFFKSRAYQAPDYRGNTPAGYIMTDGEDLAKWLQYQLLNKNNDDDIQKWIEKSHKPNVETKTEESDVYYGFGWSVKQKNGRTKEIFHAGSNPNFSSFLIIRPKEKTAVGILANMNSAYPEHIAREVLNAVTDSQNKDGEADVADPFRFIDVISVILLIIFIFILVIIIFRLSVLLKKVKTGIKVWQPLRQRNLIVASIWSLVLAAGLFVPRLISILLFNGLPWKMIYIWGPFSLIYLASAYYILIVLSCTFGLMKSLTSSHTAKRSEAHDI</sequence>
<proteinExistence type="predicted"/>
<dbReference type="InterPro" id="IPR050491">
    <property type="entry name" value="AmpC-like"/>
</dbReference>
<dbReference type="EMBL" id="QSND01000005">
    <property type="protein sequence ID" value="KAA6447671.1"/>
    <property type="molecule type" value="Genomic_DNA"/>
</dbReference>
<comment type="subcellular location">
    <subcellularLocation>
        <location evidence="1">Membrane</location>
    </subcellularLocation>
</comment>